<evidence type="ECO:0000313" key="2">
    <source>
        <dbReference type="Proteomes" id="UP000265800"/>
    </source>
</evidence>
<sequence length="70" mass="7785">MSAEAKREALWHYVQARLEEVVQALDLPVLEEPRLMEALEAGYLAALEDFAPPSIHALIARTDAVEALLE</sequence>
<evidence type="ECO:0000313" key="1">
    <source>
        <dbReference type="EMBL" id="RIH82604.1"/>
    </source>
</evidence>
<reference evidence="1 2" key="1">
    <citation type="submission" date="2018-08" db="EMBL/GenBank/DDBJ databases">
        <title>Meiothermus luteus KCTC 52599 genome sequencing project.</title>
        <authorList>
            <person name="Da Costa M.S."/>
            <person name="Albuquerque L."/>
            <person name="Raposo P."/>
            <person name="Froufe H.J.C."/>
            <person name="Barroso C.S."/>
            <person name="Egas C."/>
        </authorList>
    </citation>
    <scope>NUCLEOTIDE SEQUENCE [LARGE SCALE GENOMIC DNA]</scope>
    <source>
        <strain evidence="1 2">KCTC 52599</strain>
    </source>
</reference>
<keyword evidence="2" id="KW-1185">Reference proteome</keyword>
<dbReference type="EMBL" id="QWKZ01000103">
    <property type="protein sequence ID" value="RIH82604.1"/>
    <property type="molecule type" value="Genomic_DNA"/>
</dbReference>
<organism evidence="1 2">
    <name type="scientific">Meiothermus luteus</name>
    <dbReference type="NCBI Taxonomy" id="2026184"/>
    <lineage>
        <taxon>Bacteria</taxon>
        <taxon>Thermotogati</taxon>
        <taxon>Deinococcota</taxon>
        <taxon>Deinococci</taxon>
        <taxon>Thermales</taxon>
        <taxon>Thermaceae</taxon>
        <taxon>Meiothermus</taxon>
    </lineage>
</organism>
<protein>
    <submittedName>
        <fullName evidence="1">Uncharacterized protein</fullName>
    </submittedName>
</protein>
<accession>A0A399ED83</accession>
<dbReference type="AlphaFoldDB" id="A0A399ED83"/>
<proteinExistence type="predicted"/>
<dbReference type="OrthoDB" id="9950099at2"/>
<gene>
    <name evidence="1" type="ORF">Mlute_02440</name>
</gene>
<name>A0A399ED83_9DEIN</name>
<dbReference type="RefSeq" id="WP_119360962.1">
    <property type="nucleotide sequence ID" value="NZ_QWKZ01000103.1"/>
</dbReference>
<comment type="caution">
    <text evidence="1">The sequence shown here is derived from an EMBL/GenBank/DDBJ whole genome shotgun (WGS) entry which is preliminary data.</text>
</comment>
<dbReference type="Proteomes" id="UP000265800">
    <property type="component" value="Unassembled WGS sequence"/>
</dbReference>